<reference evidence="4" key="1">
    <citation type="submission" date="2019-01" db="EMBL/GenBank/DDBJ databases">
        <title>Cytophagaceae bacterium strain CAR-16.</title>
        <authorList>
            <person name="Chen W.-M."/>
        </authorList>
    </citation>
    <scope>NUCLEOTIDE SEQUENCE [LARGE SCALE GENOMIC DNA]</scope>
    <source>
        <strain evidence="4">LLJ-11</strain>
    </source>
</reference>
<dbReference type="OrthoDB" id="1190494at2"/>
<dbReference type="InterPro" id="IPR037143">
    <property type="entry name" value="4-PPantetheinyl_Trfase_dom_sf"/>
</dbReference>
<dbReference type="GO" id="GO:0008897">
    <property type="term" value="F:holo-[acyl-carrier-protein] synthase activity"/>
    <property type="evidence" value="ECO:0007669"/>
    <property type="project" value="InterPro"/>
</dbReference>
<dbReference type="Gene3D" id="3.90.470.20">
    <property type="entry name" value="4'-phosphopantetheinyl transferase domain"/>
    <property type="match status" value="1"/>
</dbReference>
<gene>
    <name evidence="3" type="ORF">EQG63_02160</name>
</gene>
<sequence>MPLHQTLKINDSTTIYLWKITEPFEDLFDTVALTDVNYIRLNTMKSEGHQKGFLSVRMLLNHCGYSDFDLYYDEFGKPHLNDGKHISISHSFDFSAIAISDENIGIDLELIKEKVLKIAPRFMEISHLEHLSHQDQMKKATIIWGIKESIFKLENEVGISFLDHIFENPFQLAEKKCTAELHFNNTIQQYTIYFEEIDSNDSEQMSQNYTLVCAMK</sequence>
<organism evidence="3 4">
    <name type="scientific">Flavobacterium amnicola</name>
    <dbReference type="NCBI Taxonomy" id="2506422"/>
    <lineage>
        <taxon>Bacteria</taxon>
        <taxon>Pseudomonadati</taxon>
        <taxon>Bacteroidota</taxon>
        <taxon>Flavobacteriia</taxon>
        <taxon>Flavobacteriales</taxon>
        <taxon>Flavobacteriaceae</taxon>
        <taxon>Flavobacterium</taxon>
    </lineage>
</organism>
<accession>A0A4V1N277</accession>
<evidence type="ECO:0000256" key="1">
    <source>
        <dbReference type="ARBA" id="ARBA00022679"/>
    </source>
</evidence>
<feature type="domain" description="4'-phosphopantetheinyl transferase" evidence="2">
    <location>
        <begin position="104"/>
        <end position="195"/>
    </location>
</feature>
<dbReference type="GO" id="GO:0000287">
    <property type="term" value="F:magnesium ion binding"/>
    <property type="evidence" value="ECO:0007669"/>
    <property type="project" value="InterPro"/>
</dbReference>
<keyword evidence="4" id="KW-1185">Reference proteome</keyword>
<protein>
    <submittedName>
        <fullName evidence="3">4'-phosphopantetheinyl transferase superfamily protein</fullName>
    </submittedName>
</protein>
<dbReference type="Pfam" id="PF01648">
    <property type="entry name" value="ACPS"/>
    <property type="match status" value="1"/>
</dbReference>
<comment type="caution">
    <text evidence="3">The sequence shown here is derived from an EMBL/GenBank/DDBJ whole genome shotgun (WGS) entry which is preliminary data.</text>
</comment>
<dbReference type="InterPro" id="IPR008278">
    <property type="entry name" value="4-PPantetheinyl_Trfase_dom"/>
</dbReference>
<evidence type="ECO:0000313" key="3">
    <source>
        <dbReference type="EMBL" id="RXR20761.1"/>
    </source>
</evidence>
<evidence type="ECO:0000259" key="2">
    <source>
        <dbReference type="Pfam" id="PF01648"/>
    </source>
</evidence>
<dbReference type="SUPFAM" id="SSF56214">
    <property type="entry name" value="4'-phosphopantetheinyl transferase"/>
    <property type="match status" value="2"/>
</dbReference>
<evidence type="ECO:0000313" key="4">
    <source>
        <dbReference type="Proteomes" id="UP000290283"/>
    </source>
</evidence>
<dbReference type="Proteomes" id="UP000290283">
    <property type="component" value="Unassembled WGS sequence"/>
</dbReference>
<dbReference type="AlphaFoldDB" id="A0A4V1N277"/>
<name>A0A4V1N277_9FLAO</name>
<proteinExistence type="predicted"/>
<dbReference type="RefSeq" id="WP_129433975.1">
    <property type="nucleotide sequence ID" value="NZ_SBKO01000001.1"/>
</dbReference>
<keyword evidence="1 3" id="KW-0808">Transferase</keyword>
<dbReference type="EMBL" id="SBKO01000001">
    <property type="protein sequence ID" value="RXR20761.1"/>
    <property type="molecule type" value="Genomic_DNA"/>
</dbReference>